<dbReference type="OrthoDB" id="9832606at2"/>
<protein>
    <submittedName>
        <fullName evidence="2">Uncharacterized protein</fullName>
    </submittedName>
</protein>
<keyword evidence="1" id="KW-0472">Membrane</keyword>
<organism evidence="2 3">
    <name type="scientific">Schumannella soli</name>
    <dbReference type="NCBI Taxonomy" id="2590779"/>
    <lineage>
        <taxon>Bacteria</taxon>
        <taxon>Bacillati</taxon>
        <taxon>Actinomycetota</taxon>
        <taxon>Actinomycetes</taxon>
        <taxon>Micrococcales</taxon>
        <taxon>Microbacteriaceae</taxon>
        <taxon>Schumannella</taxon>
    </lineage>
</organism>
<name>A0A506XNA5_9MICO</name>
<accession>A0A506XNA5</accession>
<feature type="transmembrane region" description="Helical" evidence="1">
    <location>
        <begin position="111"/>
        <end position="130"/>
    </location>
</feature>
<keyword evidence="1" id="KW-0812">Transmembrane</keyword>
<reference evidence="2 3" key="1">
    <citation type="submission" date="2019-06" db="EMBL/GenBank/DDBJ databases">
        <authorList>
            <person name="Li F."/>
        </authorList>
    </citation>
    <scope>NUCLEOTIDE SEQUENCE [LARGE SCALE GENOMIC DNA]</scope>
    <source>
        <strain evidence="2 3">10F1D-1</strain>
    </source>
</reference>
<gene>
    <name evidence="2" type="ORF">FJ657_15960</name>
</gene>
<feature type="transmembrane region" description="Helical" evidence="1">
    <location>
        <begin position="142"/>
        <end position="166"/>
    </location>
</feature>
<comment type="caution">
    <text evidence="2">The sequence shown here is derived from an EMBL/GenBank/DDBJ whole genome shotgun (WGS) entry which is preliminary data.</text>
</comment>
<evidence type="ECO:0000313" key="2">
    <source>
        <dbReference type="EMBL" id="TPW74134.1"/>
    </source>
</evidence>
<proteinExistence type="predicted"/>
<sequence>MTWQFGAHPDDAARAAAAAAARAGGSLDPSTALPTRPQLHRPTLVLRPRADTRDAVILELLPLLAPVLAIVATQAMVPWSIPLLLICVAVTCVAQFVVASRDAALLRSRGFVGTAPSALALVSPILYLVLRGRVCSQHDRTAYAPVPWAIGSTVVAVLLLIGTAWFESSVDASIGGMLTGLF</sequence>
<evidence type="ECO:0000256" key="1">
    <source>
        <dbReference type="SAM" id="Phobius"/>
    </source>
</evidence>
<dbReference type="AlphaFoldDB" id="A0A506XNA5"/>
<keyword evidence="3" id="KW-1185">Reference proteome</keyword>
<dbReference type="EMBL" id="VHQG01000005">
    <property type="protein sequence ID" value="TPW74134.1"/>
    <property type="molecule type" value="Genomic_DNA"/>
</dbReference>
<dbReference type="Proteomes" id="UP000316252">
    <property type="component" value="Unassembled WGS sequence"/>
</dbReference>
<feature type="transmembrane region" description="Helical" evidence="1">
    <location>
        <begin position="79"/>
        <end position="99"/>
    </location>
</feature>
<dbReference type="RefSeq" id="WP_141164712.1">
    <property type="nucleotide sequence ID" value="NZ_VHQG01000005.1"/>
</dbReference>
<feature type="transmembrane region" description="Helical" evidence="1">
    <location>
        <begin position="55"/>
        <end position="73"/>
    </location>
</feature>
<evidence type="ECO:0000313" key="3">
    <source>
        <dbReference type="Proteomes" id="UP000316252"/>
    </source>
</evidence>
<keyword evidence="1" id="KW-1133">Transmembrane helix</keyword>